<gene>
    <name evidence="1" type="ORF">M9458_011169</name>
</gene>
<reference evidence="1 2" key="1">
    <citation type="submission" date="2024-05" db="EMBL/GenBank/DDBJ databases">
        <title>Genome sequencing and assembly of Indian major carp, Cirrhinus mrigala (Hamilton, 1822).</title>
        <authorList>
            <person name="Mohindra V."/>
            <person name="Chowdhury L.M."/>
            <person name="Lal K."/>
            <person name="Jena J.K."/>
        </authorList>
    </citation>
    <scope>NUCLEOTIDE SEQUENCE [LARGE SCALE GENOMIC DNA]</scope>
    <source>
        <strain evidence="1">CM1030</strain>
        <tissue evidence="1">Blood</tissue>
    </source>
</reference>
<evidence type="ECO:0000313" key="2">
    <source>
        <dbReference type="Proteomes" id="UP001529510"/>
    </source>
</evidence>
<comment type="caution">
    <text evidence="1">The sequence shown here is derived from an EMBL/GenBank/DDBJ whole genome shotgun (WGS) entry which is preliminary data.</text>
</comment>
<feature type="non-terminal residue" evidence="1">
    <location>
        <position position="57"/>
    </location>
</feature>
<sequence>MWCLIASSRLDITAILLCVEHLMPDAAHGSWMYAIHSLCNQLLTVLVILTSPLAELH</sequence>
<proteinExistence type="predicted"/>
<organism evidence="1 2">
    <name type="scientific">Cirrhinus mrigala</name>
    <name type="common">Mrigala</name>
    <dbReference type="NCBI Taxonomy" id="683832"/>
    <lineage>
        <taxon>Eukaryota</taxon>
        <taxon>Metazoa</taxon>
        <taxon>Chordata</taxon>
        <taxon>Craniata</taxon>
        <taxon>Vertebrata</taxon>
        <taxon>Euteleostomi</taxon>
        <taxon>Actinopterygii</taxon>
        <taxon>Neopterygii</taxon>
        <taxon>Teleostei</taxon>
        <taxon>Ostariophysi</taxon>
        <taxon>Cypriniformes</taxon>
        <taxon>Cyprinidae</taxon>
        <taxon>Labeoninae</taxon>
        <taxon>Labeonini</taxon>
        <taxon>Cirrhinus</taxon>
    </lineage>
</organism>
<name>A0ABD0R4Q3_CIRMR</name>
<accession>A0ABD0R4Q3</accession>
<dbReference type="InterPro" id="IPR027993">
    <property type="entry name" value="DUF4495"/>
</dbReference>
<dbReference type="EMBL" id="JAMKFB020000005">
    <property type="protein sequence ID" value="KAL0192873.1"/>
    <property type="molecule type" value="Genomic_DNA"/>
</dbReference>
<dbReference type="Pfam" id="PF14906">
    <property type="entry name" value="DUF4495"/>
    <property type="match status" value="1"/>
</dbReference>
<dbReference type="AlphaFoldDB" id="A0ABD0R4Q3"/>
<dbReference type="Proteomes" id="UP001529510">
    <property type="component" value="Unassembled WGS sequence"/>
</dbReference>
<evidence type="ECO:0000313" key="1">
    <source>
        <dbReference type="EMBL" id="KAL0192873.1"/>
    </source>
</evidence>
<protein>
    <submittedName>
        <fullName evidence="1">Uncharacterized protein</fullName>
    </submittedName>
</protein>
<keyword evidence="2" id="KW-1185">Reference proteome</keyword>